<gene>
    <name evidence="5" type="ORF">JYB87_11975</name>
</gene>
<evidence type="ECO:0000313" key="5">
    <source>
        <dbReference type="EMBL" id="QSX32483.1"/>
    </source>
</evidence>
<sequence>MRTTKRPRHLEDEHQICLIKWARIRRLPQISGVIRGSTIADYLIHIPNGGSRNKAEAARFKRMGVKAGVSDLLLAIPTAANHGLWVELKAPYTSSKDKNYPSPEQREWVEKMNQAGYRAIVCWGWHEAQQQIEKYINEAAA</sequence>
<dbReference type="InterPro" id="IPR014883">
    <property type="entry name" value="VRR_NUC"/>
</dbReference>
<dbReference type="Gene3D" id="3.40.1350.10">
    <property type="match status" value="1"/>
</dbReference>
<protein>
    <submittedName>
        <fullName evidence="5">VRR-NUC domain-containing protein</fullName>
    </submittedName>
</protein>
<dbReference type="EMBL" id="CP071503">
    <property type="protein sequence ID" value="QSX32483.1"/>
    <property type="molecule type" value="Genomic_DNA"/>
</dbReference>
<evidence type="ECO:0000313" key="6">
    <source>
        <dbReference type="Proteomes" id="UP000662770"/>
    </source>
</evidence>
<dbReference type="InterPro" id="IPR011856">
    <property type="entry name" value="tRNA_endonuc-like_dom_sf"/>
</dbReference>
<dbReference type="SMART" id="SM00990">
    <property type="entry name" value="VRR_NUC"/>
    <property type="match status" value="1"/>
</dbReference>
<name>A0ABX7QP30_9GAMM</name>
<comment type="cofactor">
    <cofactor evidence="1">
        <name>Mg(2+)</name>
        <dbReference type="ChEBI" id="CHEBI:18420"/>
    </cofactor>
</comment>
<proteinExistence type="predicted"/>
<reference evidence="5 6" key="1">
    <citation type="submission" date="2021-03" db="EMBL/GenBank/DDBJ databases">
        <title>Novel species identification of genus Shewanella.</title>
        <authorList>
            <person name="Liu G."/>
            <person name="Zhang Q."/>
        </authorList>
    </citation>
    <scope>NUCLEOTIDE SEQUENCE [LARGE SCALE GENOMIC DNA]</scope>
    <source>
        <strain evidence="5 6">FJAT-51800</strain>
    </source>
</reference>
<dbReference type="Proteomes" id="UP000662770">
    <property type="component" value="Chromosome"/>
</dbReference>
<dbReference type="RefSeq" id="WP_207353726.1">
    <property type="nucleotide sequence ID" value="NZ_CP071503.1"/>
</dbReference>
<dbReference type="Pfam" id="PF08774">
    <property type="entry name" value="VRR_NUC"/>
    <property type="match status" value="1"/>
</dbReference>
<evidence type="ECO:0000256" key="2">
    <source>
        <dbReference type="ARBA" id="ARBA00022722"/>
    </source>
</evidence>
<keyword evidence="6" id="KW-1185">Reference proteome</keyword>
<evidence type="ECO:0000259" key="4">
    <source>
        <dbReference type="SMART" id="SM00990"/>
    </source>
</evidence>
<keyword evidence="3" id="KW-0378">Hydrolase</keyword>
<feature type="domain" description="VRR-NUC" evidence="4">
    <location>
        <begin position="34"/>
        <end position="126"/>
    </location>
</feature>
<evidence type="ECO:0000256" key="3">
    <source>
        <dbReference type="ARBA" id="ARBA00022801"/>
    </source>
</evidence>
<organism evidence="5 6">
    <name type="scientific">Shewanella avicenniae</name>
    <dbReference type="NCBI Taxonomy" id="2814294"/>
    <lineage>
        <taxon>Bacteria</taxon>
        <taxon>Pseudomonadati</taxon>
        <taxon>Pseudomonadota</taxon>
        <taxon>Gammaproteobacteria</taxon>
        <taxon>Alteromonadales</taxon>
        <taxon>Shewanellaceae</taxon>
        <taxon>Shewanella</taxon>
    </lineage>
</organism>
<accession>A0ABX7QP30</accession>
<keyword evidence="2" id="KW-0540">Nuclease</keyword>
<evidence type="ECO:0000256" key="1">
    <source>
        <dbReference type="ARBA" id="ARBA00001946"/>
    </source>
</evidence>